<feature type="domain" description="SRP54-type proteins GTP-binding" evidence="9">
    <location>
        <begin position="1030"/>
        <end position="1043"/>
    </location>
</feature>
<dbReference type="InterPro" id="IPR036844">
    <property type="entry name" value="Hint_dom_sf"/>
</dbReference>
<keyword evidence="4" id="KW-0256">Endoplasmic reticulum</keyword>
<dbReference type="GO" id="GO:0005525">
    <property type="term" value="F:GTP binding"/>
    <property type="evidence" value="ECO:0007669"/>
    <property type="project" value="UniProtKB-KW"/>
</dbReference>
<dbReference type="GO" id="GO:0005785">
    <property type="term" value="C:signal recognition particle receptor complex"/>
    <property type="evidence" value="ECO:0007669"/>
    <property type="project" value="InterPro"/>
</dbReference>
<dbReference type="FunFam" id="3.40.50.300:FF:000188">
    <property type="entry name" value="signal recognition particle receptor subunit alpha"/>
    <property type="match status" value="1"/>
</dbReference>
<feature type="region of interest" description="Disordered" evidence="8">
    <location>
        <begin position="123"/>
        <end position="144"/>
    </location>
</feature>
<dbReference type="SUPFAM" id="SSF47364">
    <property type="entry name" value="Domain of the SRP/SRP receptor G-proteins"/>
    <property type="match status" value="1"/>
</dbReference>
<dbReference type="Pfam" id="PF05203">
    <property type="entry name" value="Hom_end_hint"/>
    <property type="match status" value="1"/>
</dbReference>
<feature type="compositionally biased region" description="Basic and acidic residues" evidence="8">
    <location>
        <begin position="134"/>
        <end position="144"/>
    </location>
</feature>
<feature type="region of interest" description="Disordered" evidence="8">
    <location>
        <begin position="151"/>
        <end position="170"/>
    </location>
</feature>
<dbReference type="GO" id="GO:0006614">
    <property type="term" value="P:SRP-dependent cotranslational protein targeting to membrane"/>
    <property type="evidence" value="ECO:0007669"/>
    <property type="project" value="InterPro"/>
</dbReference>
<evidence type="ECO:0000256" key="3">
    <source>
        <dbReference type="ARBA" id="ARBA00022741"/>
    </source>
</evidence>
<evidence type="ECO:0000256" key="5">
    <source>
        <dbReference type="ARBA" id="ARBA00023134"/>
    </source>
</evidence>
<dbReference type="InterPro" id="IPR027434">
    <property type="entry name" value="Homing_endonucl"/>
</dbReference>
<evidence type="ECO:0000256" key="8">
    <source>
        <dbReference type="SAM" id="MobiDB-lite"/>
    </source>
</evidence>
<dbReference type="Gene3D" id="2.170.16.10">
    <property type="entry name" value="Hedgehog/Intein (Hint) domain"/>
    <property type="match status" value="1"/>
</dbReference>
<keyword evidence="7" id="KW-0675">Receptor</keyword>
<dbReference type="Pfam" id="PF02881">
    <property type="entry name" value="SRP54_N"/>
    <property type="match status" value="1"/>
</dbReference>
<dbReference type="InterPro" id="IPR011012">
    <property type="entry name" value="Longin-like_dom_sf"/>
</dbReference>
<dbReference type="Proteomes" id="UP000265703">
    <property type="component" value="Unassembled WGS sequence"/>
</dbReference>
<sequence>MLDFFTILTKGGIVLWSKTFTRITSSPVDSLIKDVLIEERAGENSYIKDSYCLKWTFANELDLIFVAAYQKILQLAYIEELLATVKKFFCDKFANLIRDTSRIHKFAFDDDFDTILNNIEEKDSKGHGKLSKPRPFEKTKKFKETVEGSKKLSVDDISKPPTNPIISEDEIARNIEDLRLRSGKSSRGRGGRKQSGSTKRSNEPNVSSDDKKQTRKKTMRVWDDKLSKEVMESLDYSGDKGDNDNSSAVNPQDLVDRNQLGQFQDGYYEVQDLGENDDEDEFEEDDYDGTNDVSTQNNGGSSILSFFKNITGQKEITEQDLAPVLAKMKEHLIKKNVAADIAAHLCDSVARNLVGQKIGSFKSIQSTVKQSMEVSLKRILTPKTSVDLLRDIAQAQSESRPYTVCFIGVNGVGKCFAKGTKVLMYDGTYQNVEELNVGNQIMGDDDTSRTIQSTTKGEGIMYRIIPNDKGPAKFFECNNQHILVLKFSAGPFVRNEEIPIVNRSPRIRLFWYEYDTKNNMIVKKNDSFYYGPGKDYPKKGIARRAAIREMARKPNLAASDFIWEVPIKDFLTASDEVQRNCLMYKPNKVIFKSVQGRFRIILNEILGVNPTDSQISAASWLVGVWINSGIVNLPTICVNENENEILKVIAKYSEMLNWRYIKESYKTMTDDSEWRISFMCNDDDIENGFLRLLQKLDILDTKKVPPVIMIEELDQVRLPLLAGILDIGGHLLEESGNYKYVYEPSQERCDLVEQVCNLANLSGFYSKSDFASTKKCQDNITIPSSYCTIISGNDLDKLPLVVSHKRVCKNHEHNLKLINRDMVWRFKVVNVGLGSYYGFKVDKNERVLLADLTVSHNSTNLSKTCFWLLQNGLKVLIAACDTFRSGAVEQLRVHVRNLNALGQNSTVELYERGYGKDAAGIAKDAISYAKLNKFDVVLIDTAGRMQDNEPLMRALAKLVSTNNPDKIIFVGEALVGNEAVDQLTKFNQALKDFSGLQNPRHIDGMILTKFDTIDDKVGAALSMTYTTGQPILFVGTGQTYTDLKNMKVGHIIHALLKE</sequence>
<organism evidence="10 11">
    <name type="scientific">Glomus cerebriforme</name>
    <dbReference type="NCBI Taxonomy" id="658196"/>
    <lineage>
        <taxon>Eukaryota</taxon>
        <taxon>Fungi</taxon>
        <taxon>Fungi incertae sedis</taxon>
        <taxon>Mucoromycota</taxon>
        <taxon>Glomeromycotina</taxon>
        <taxon>Glomeromycetes</taxon>
        <taxon>Glomerales</taxon>
        <taxon>Glomeraceae</taxon>
        <taxon>Glomus</taxon>
    </lineage>
</organism>
<dbReference type="SMART" id="SM00963">
    <property type="entry name" value="SRP54_N"/>
    <property type="match status" value="1"/>
</dbReference>
<evidence type="ECO:0000256" key="4">
    <source>
        <dbReference type="ARBA" id="ARBA00022824"/>
    </source>
</evidence>
<evidence type="ECO:0000256" key="2">
    <source>
        <dbReference type="ARBA" id="ARBA00008531"/>
    </source>
</evidence>
<dbReference type="CDD" id="cd14826">
    <property type="entry name" value="SR_alpha_SRX"/>
    <property type="match status" value="1"/>
</dbReference>
<keyword evidence="11" id="KW-1185">Reference proteome</keyword>
<dbReference type="PANTHER" id="PTHR43134:SF1">
    <property type="entry name" value="SIGNAL RECOGNITION PARTICLE RECEPTOR SUBUNIT ALPHA"/>
    <property type="match status" value="1"/>
</dbReference>
<gene>
    <name evidence="10" type="ORF">C1645_826947</name>
</gene>
<dbReference type="InterPro" id="IPR000897">
    <property type="entry name" value="SRP54_GTPase_dom"/>
</dbReference>
<dbReference type="FunFam" id="1.20.120.140:FF:000009">
    <property type="entry name" value="Signal sequence receptor alpha subunit"/>
    <property type="match status" value="1"/>
</dbReference>
<dbReference type="PROSITE" id="PS00300">
    <property type="entry name" value="SRP54"/>
    <property type="match status" value="1"/>
</dbReference>
<dbReference type="SMART" id="SM00962">
    <property type="entry name" value="SRP54"/>
    <property type="match status" value="1"/>
</dbReference>
<name>A0A397SPX4_9GLOM</name>
<evidence type="ECO:0000259" key="9">
    <source>
        <dbReference type="PROSITE" id="PS00300"/>
    </source>
</evidence>
<dbReference type="InterPro" id="IPR007222">
    <property type="entry name" value="Sig_recog_particle_rcpt_asu_N"/>
</dbReference>
<keyword evidence="3" id="KW-0547">Nucleotide-binding</keyword>
<comment type="similarity">
    <text evidence="2">Belongs to the GTP-binding SRP family.</text>
</comment>
<dbReference type="Pfam" id="PF00448">
    <property type="entry name" value="SRP54"/>
    <property type="match status" value="1"/>
</dbReference>
<evidence type="ECO:0000256" key="1">
    <source>
        <dbReference type="ARBA" id="ARBA00004397"/>
    </source>
</evidence>
<comment type="subcellular location">
    <subcellularLocation>
        <location evidence="1">Endoplasmic reticulum membrane</location>
        <topology evidence="1">Peripheral membrane protein</topology>
        <orientation evidence="1">Cytoplasmic side</orientation>
    </subcellularLocation>
</comment>
<dbReference type="SUPFAM" id="SSF52540">
    <property type="entry name" value="P-loop containing nucleoside triphosphate hydrolases"/>
    <property type="match status" value="1"/>
</dbReference>
<dbReference type="InterPro" id="IPR027417">
    <property type="entry name" value="P-loop_NTPase"/>
</dbReference>
<evidence type="ECO:0000313" key="10">
    <source>
        <dbReference type="EMBL" id="RIA88058.1"/>
    </source>
</evidence>
<dbReference type="Pfam" id="PF04086">
    <property type="entry name" value="SRP-alpha_N"/>
    <property type="match status" value="1"/>
</dbReference>
<feature type="compositionally biased region" description="Basic residues" evidence="8">
    <location>
        <begin position="181"/>
        <end position="192"/>
    </location>
</feature>
<dbReference type="Gene3D" id="3.10.28.10">
    <property type="entry name" value="Homing endonucleases"/>
    <property type="match status" value="1"/>
</dbReference>
<feature type="compositionally biased region" description="Basic and acidic residues" evidence="8">
    <location>
        <begin position="220"/>
        <end position="243"/>
    </location>
</feature>
<dbReference type="CDD" id="cd17876">
    <property type="entry name" value="SRalpha_C"/>
    <property type="match status" value="1"/>
</dbReference>
<comment type="caution">
    <text evidence="10">The sequence shown here is derived from an EMBL/GenBank/DDBJ whole genome shotgun (WGS) entry which is preliminary data.</text>
</comment>
<dbReference type="InterPro" id="IPR013822">
    <property type="entry name" value="Signal_recog_particl_SRP54_hlx"/>
</dbReference>
<dbReference type="Gene3D" id="1.20.120.140">
    <property type="entry name" value="Signal recognition particle SRP54, nucleotide-binding domain"/>
    <property type="match status" value="1"/>
</dbReference>
<dbReference type="SUPFAM" id="SSF64356">
    <property type="entry name" value="SNARE-like"/>
    <property type="match status" value="1"/>
</dbReference>
<dbReference type="InterPro" id="IPR036225">
    <property type="entry name" value="SRP/SRP_N"/>
</dbReference>
<dbReference type="GO" id="GO:0003924">
    <property type="term" value="F:GTPase activity"/>
    <property type="evidence" value="ECO:0007669"/>
    <property type="project" value="InterPro"/>
</dbReference>
<evidence type="ECO:0000256" key="6">
    <source>
        <dbReference type="ARBA" id="ARBA00023136"/>
    </source>
</evidence>
<dbReference type="GO" id="GO:0006886">
    <property type="term" value="P:intracellular protein transport"/>
    <property type="evidence" value="ECO:0007669"/>
    <property type="project" value="InterPro"/>
</dbReference>
<dbReference type="InterPro" id="IPR042101">
    <property type="entry name" value="SRP54_N_sf"/>
</dbReference>
<dbReference type="AlphaFoldDB" id="A0A397SPX4"/>
<dbReference type="InterPro" id="IPR007868">
    <property type="entry name" value="Hom_end_hint"/>
</dbReference>
<feature type="region of interest" description="Disordered" evidence="8">
    <location>
        <begin position="177"/>
        <end position="257"/>
    </location>
</feature>
<dbReference type="PANTHER" id="PTHR43134">
    <property type="entry name" value="SIGNAL RECOGNITION PARTICLE RECEPTOR SUBUNIT ALPHA"/>
    <property type="match status" value="1"/>
</dbReference>
<proteinExistence type="inferred from homology"/>
<protein>
    <submittedName>
        <fullName evidence="10">Signal recognition particle, alpha subunit, N-terminal-domain-containing protein</fullName>
    </submittedName>
</protein>
<reference evidence="10 11" key="1">
    <citation type="submission" date="2018-06" db="EMBL/GenBank/DDBJ databases">
        <title>Comparative genomics reveals the genomic features of Rhizophagus irregularis, R. cerebriforme, R. diaphanum and Gigaspora rosea, and their symbiotic lifestyle signature.</title>
        <authorList>
            <person name="Morin E."/>
            <person name="San Clemente H."/>
            <person name="Chen E.C.H."/>
            <person name="De La Providencia I."/>
            <person name="Hainaut M."/>
            <person name="Kuo A."/>
            <person name="Kohler A."/>
            <person name="Murat C."/>
            <person name="Tang N."/>
            <person name="Roy S."/>
            <person name="Loubradou J."/>
            <person name="Henrissat B."/>
            <person name="Grigoriev I.V."/>
            <person name="Corradi N."/>
            <person name="Roux C."/>
            <person name="Martin F.M."/>
        </authorList>
    </citation>
    <scope>NUCLEOTIDE SEQUENCE [LARGE SCALE GENOMIC DNA]</scope>
    <source>
        <strain evidence="10 11">DAOM 227022</strain>
    </source>
</reference>
<dbReference type="Gene3D" id="3.30.450.60">
    <property type="match status" value="1"/>
</dbReference>
<dbReference type="EMBL" id="QKYT01000281">
    <property type="protein sequence ID" value="RIA88058.1"/>
    <property type="molecule type" value="Genomic_DNA"/>
</dbReference>
<dbReference type="STRING" id="658196.A0A397SPX4"/>
<dbReference type="Gene3D" id="3.40.50.300">
    <property type="entry name" value="P-loop containing nucleotide triphosphate hydrolases"/>
    <property type="match status" value="1"/>
</dbReference>
<keyword evidence="5" id="KW-0342">GTP-binding</keyword>
<dbReference type="OrthoDB" id="1727884at2759"/>
<keyword evidence="6" id="KW-0472">Membrane</keyword>
<evidence type="ECO:0000313" key="11">
    <source>
        <dbReference type="Proteomes" id="UP000265703"/>
    </source>
</evidence>
<evidence type="ECO:0000256" key="7">
    <source>
        <dbReference type="ARBA" id="ARBA00023170"/>
    </source>
</evidence>
<accession>A0A397SPX4</accession>
<dbReference type="GO" id="GO:0005047">
    <property type="term" value="F:signal recognition particle binding"/>
    <property type="evidence" value="ECO:0007669"/>
    <property type="project" value="InterPro"/>
</dbReference>
<dbReference type="GO" id="GO:0030908">
    <property type="term" value="P:protein splicing"/>
    <property type="evidence" value="ECO:0007669"/>
    <property type="project" value="InterPro"/>
</dbReference>
<dbReference type="SUPFAM" id="SSF51294">
    <property type="entry name" value="Hedgehog/intein (Hint) domain"/>
    <property type="match status" value="1"/>
</dbReference>